<dbReference type="EMBL" id="JAMZIH010000689">
    <property type="protein sequence ID" value="KAJ1678987.1"/>
    <property type="molecule type" value="Genomic_DNA"/>
</dbReference>
<protein>
    <submittedName>
        <fullName evidence="1">Uncharacterized protein</fullName>
    </submittedName>
</protein>
<evidence type="ECO:0000313" key="2">
    <source>
        <dbReference type="Proteomes" id="UP001145114"/>
    </source>
</evidence>
<sequence length="404" mass="43682">MIFTSPLCTDSAQPVPVSDISTLAFKLGRENGFGDDTDALLNIDGPTGKAMSYAEVYEMASQIASGLQNKLRLTKGDVVTTYLLCDIHSHAIIHGTLMAGCSIMMEGPVYPVEEFASRLEQAKPKAIFTHPVHLGQVWAALRMPGVVAAASGGWPKIILTQDIDTGSGQQTNAPEDIEVQTIAELLSTAPYERLSINTWEEMDNTIALIGYSSGTTGKPKGILVPHRTLVSCLHQELTSKVMPLGKSYPCGDDDKGRRFPVDMVTFPPMMRIAQLVERYRIEAMYTTPTVPEEIVARWEDARLARYDWSSFKDLHSAGAPTSEIVVEQFVGQLGARISSPYGSSECLGISFTFADSPQGSVGKLLPGIFAKVVDIQTGKGKSYSVNTSSSTIVKAARWLVVSAA</sequence>
<comment type="caution">
    <text evidence="1">The sequence shown here is derived from an EMBL/GenBank/DDBJ whole genome shotgun (WGS) entry which is preliminary data.</text>
</comment>
<dbReference type="Proteomes" id="UP001145114">
    <property type="component" value="Unassembled WGS sequence"/>
</dbReference>
<evidence type="ECO:0000313" key="1">
    <source>
        <dbReference type="EMBL" id="KAJ1678987.1"/>
    </source>
</evidence>
<gene>
    <name evidence="1" type="ORF">EV182_002958</name>
</gene>
<name>A0ACC1HUS3_9FUNG</name>
<keyword evidence="2" id="KW-1185">Reference proteome</keyword>
<accession>A0ACC1HUS3</accession>
<reference evidence="1" key="1">
    <citation type="submission" date="2022-06" db="EMBL/GenBank/DDBJ databases">
        <title>Phylogenomic reconstructions and comparative analyses of Kickxellomycotina fungi.</title>
        <authorList>
            <person name="Reynolds N.K."/>
            <person name="Stajich J.E."/>
            <person name="Barry K."/>
            <person name="Grigoriev I.V."/>
            <person name="Crous P."/>
            <person name="Smith M.E."/>
        </authorList>
    </citation>
    <scope>NUCLEOTIDE SEQUENCE</scope>
    <source>
        <strain evidence="1">RSA 2271</strain>
    </source>
</reference>
<organism evidence="1 2">
    <name type="scientific">Spiromyces aspiralis</name>
    <dbReference type="NCBI Taxonomy" id="68401"/>
    <lineage>
        <taxon>Eukaryota</taxon>
        <taxon>Fungi</taxon>
        <taxon>Fungi incertae sedis</taxon>
        <taxon>Zoopagomycota</taxon>
        <taxon>Kickxellomycotina</taxon>
        <taxon>Kickxellomycetes</taxon>
        <taxon>Kickxellales</taxon>
        <taxon>Kickxellaceae</taxon>
        <taxon>Spiromyces</taxon>
    </lineage>
</organism>
<proteinExistence type="predicted"/>